<dbReference type="InterPro" id="IPR002110">
    <property type="entry name" value="Ankyrin_rpt"/>
</dbReference>
<feature type="domain" description="BTB" evidence="5">
    <location>
        <begin position="771"/>
        <end position="838"/>
    </location>
</feature>
<feature type="region of interest" description="Disordered" evidence="4">
    <location>
        <begin position="359"/>
        <end position="386"/>
    </location>
</feature>
<dbReference type="SUPFAM" id="SSF50985">
    <property type="entry name" value="RCC1/BLIP-II"/>
    <property type="match status" value="1"/>
</dbReference>
<dbReference type="InterPro" id="IPR036770">
    <property type="entry name" value="Ankyrin_rpt-contain_sf"/>
</dbReference>
<evidence type="ECO:0000256" key="1">
    <source>
        <dbReference type="ARBA" id="ARBA00022737"/>
    </source>
</evidence>
<dbReference type="InterPro" id="IPR011333">
    <property type="entry name" value="SKP1/BTB/POZ_sf"/>
</dbReference>
<dbReference type="SUPFAM" id="SSF48403">
    <property type="entry name" value="Ankyrin repeat"/>
    <property type="match status" value="1"/>
</dbReference>
<dbReference type="Pfam" id="PF00415">
    <property type="entry name" value="RCC1"/>
    <property type="match status" value="1"/>
</dbReference>
<evidence type="ECO:0000256" key="3">
    <source>
        <dbReference type="PROSITE-ProRule" id="PRU00235"/>
    </source>
</evidence>
<feature type="repeat" description="RCC1" evidence="3">
    <location>
        <begin position="203"/>
        <end position="252"/>
    </location>
</feature>
<evidence type="ECO:0000259" key="5">
    <source>
        <dbReference type="PROSITE" id="PS50097"/>
    </source>
</evidence>
<keyword evidence="2" id="KW-0040">ANK repeat</keyword>
<dbReference type="InterPro" id="IPR000408">
    <property type="entry name" value="Reg_chr_condens"/>
</dbReference>
<dbReference type="Pfam" id="PF13540">
    <property type="entry name" value="RCC1_2"/>
    <property type="match status" value="1"/>
</dbReference>
<dbReference type="PROSITE" id="PS50012">
    <property type="entry name" value="RCC1_3"/>
    <property type="match status" value="3"/>
</dbReference>
<dbReference type="InterPro" id="IPR009091">
    <property type="entry name" value="RCC1/BLIP-II"/>
</dbReference>
<dbReference type="PANTHER" id="PTHR22872:SF2">
    <property type="entry name" value="INHIBITOR OF BRUTON TYROSINE KINASE"/>
    <property type="match status" value="1"/>
</dbReference>
<dbReference type="Gene3D" id="1.25.40.20">
    <property type="entry name" value="Ankyrin repeat-containing domain"/>
    <property type="match status" value="1"/>
</dbReference>
<dbReference type="InterPro" id="IPR051625">
    <property type="entry name" value="Signaling_Regulatory_Domain"/>
</dbReference>
<evidence type="ECO:0000313" key="6">
    <source>
        <dbReference type="Proteomes" id="UP000887566"/>
    </source>
</evidence>
<evidence type="ECO:0000256" key="2">
    <source>
        <dbReference type="PROSITE-ProRule" id="PRU00023"/>
    </source>
</evidence>
<feature type="region of interest" description="Disordered" evidence="4">
    <location>
        <begin position="1056"/>
        <end position="1090"/>
    </location>
</feature>
<feature type="repeat" description="ANK" evidence="2">
    <location>
        <begin position="92"/>
        <end position="124"/>
    </location>
</feature>
<keyword evidence="1" id="KW-0677">Repeat</keyword>
<dbReference type="PANTHER" id="PTHR22872">
    <property type="entry name" value="BTK-BINDING PROTEIN-RELATED"/>
    <property type="match status" value="1"/>
</dbReference>
<name>A0A914VV87_9BILA</name>
<sequence length="1294" mass="140934">MSVKQLLASRKTCTARCRSAVHCDEALTALSRAESLQQAQAYLLLTCRNFWHLNDDRHRSLVHWAAARGKIELLAWLLDEFAADFSHKDTESHYTPLHLAFLHGEIGAAQKLINRGAGLLSIDNEGLTPIELIHKDQNTLKCLSDSALTEVYTCGENLSYNLGHKLMTHRVMPEPIDYFRRRSLSVKKVSMSKFHTLFLASDGHVFACGHGLGGRLGVGDEQYRSWPEGVAPHRLFVDIAAAALHSVFVDVDGSAFTCGQNDHGCLSVGEGIDKLLEPTMVALKDSPMFVGCAAGARHTVLWTKSGTVLTCGQNTHGQLGHTSQPDVIVSTLKKIPRTGLNAATTSTAVDVGLLSASPNRYASSPNDGGGGKSKKRGGKQRLYSSGEDAYASPTVDFSRCGAMLPNESESTQRIAVAVSDQSTLIALENGDIRLFTDFDCKVIGRKRLDWRHVAVADDPLLVTMVSNSGRVFVWDGSGEFRTASYVGASVPTAVAFRHAAQFRNGGIVLLSEDGIAYRGQISTKPARPDSSDYKAVSVSTRIGNVHRALSVAVTSDGKNSAFIQRHPAADLAEAPMVSSGELGEDMKRLLEEASSEDGVSDVIVRAGAVDFPAHRFVLFSRSTKIRTAVESEMVDGRWELPVHHYVARQFLLYLYSDWCDLLTVGHRWKPENGVKADQNENDLESIAVVANGNSKQQKKKGQAKQAPTKKTPSGLDPIAALADLAKRFAVKSLLAQLQTVQWRDGQVYSVPHQRPAPPRPRFDMTRCGDLRDADIVCSDGETLQAHRCMLCGRLEFFRSMLMSSWMEATGSVLRFPVASDVGELIIRYLYADELPEDFTGEGEVADAPSDVLCRLMVAADQLLIDRLREICEAKLAASISLRNVHELLQFAETYNADQLKTSCVHFIALNLPSLVDANMLSFLDDACLYAIGEQYRRLFPAVACRRLTPRMAGEPTLEELRMTEAEVMSSGCDIADLTGALLEEHAAEIVVLKKAAPARKQKTSVGPGSEATLELAHLSISPTEKTNNALVGDENVSPANVSRASVSPMDVSHASVSPIEVSPNPNGSPEIASPSEWLPTPPISAKKAKPKFRPWSVAPASPAETFPDFAATMKAEQELAAKAAASGNGFSADPLGNYFARRRSQAPDTNANIQAQRSVAQWSTLSPTSSPDNASFVSLKDVMAAEELTTRGQSMTSRRAAVLAAPQRTKKTSWSMPDSQPTAVDLASIQKDEQGREVARRRQTSKPLDVIQLEERAMEELLWAYGAHANFDELITVERAEHAELALPVWRAHQ</sequence>
<dbReference type="SUPFAM" id="SSF54695">
    <property type="entry name" value="POZ domain"/>
    <property type="match status" value="2"/>
</dbReference>
<dbReference type="PROSITE" id="PS50297">
    <property type="entry name" value="ANK_REP_REGION"/>
    <property type="match status" value="1"/>
</dbReference>
<dbReference type="Gene3D" id="2.130.10.30">
    <property type="entry name" value="Regulator of chromosome condensation 1/beta-lactamase-inhibitor protein II"/>
    <property type="match status" value="1"/>
</dbReference>
<dbReference type="Pfam" id="PF00651">
    <property type="entry name" value="BTB"/>
    <property type="match status" value="1"/>
</dbReference>
<protein>
    <submittedName>
        <fullName evidence="7">BTB domain-containing protein</fullName>
    </submittedName>
</protein>
<accession>A0A914VV87</accession>
<proteinExistence type="predicted"/>
<dbReference type="Pfam" id="PF12796">
    <property type="entry name" value="Ank_2"/>
    <property type="match status" value="1"/>
</dbReference>
<evidence type="ECO:0000256" key="4">
    <source>
        <dbReference type="SAM" id="MobiDB-lite"/>
    </source>
</evidence>
<dbReference type="CDD" id="cd18500">
    <property type="entry name" value="BACK_IBtk"/>
    <property type="match status" value="1"/>
</dbReference>
<dbReference type="PROSITE" id="PS50088">
    <property type="entry name" value="ANK_REPEAT"/>
    <property type="match status" value="1"/>
</dbReference>
<feature type="region of interest" description="Disordered" evidence="4">
    <location>
        <begin position="690"/>
        <end position="714"/>
    </location>
</feature>
<dbReference type="WBParaSite" id="PSAMB.scaffold2467size23058.g17940.t1">
    <property type="protein sequence ID" value="PSAMB.scaffold2467size23058.g17940.t1"/>
    <property type="gene ID" value="PSAMB.scaffold2467size23058.g17940"/>
</dbReference>
<dbReference type="PROSITE" id="PS50097">
    <property type="entry name" value="BTB"/>
    <property type="match status" value="1"/>
</dbReference>
<dbReference type="Proteomes" id="UP000887566">
    <property type="component" value="Unplaced"/>
</dbReference>
<feature type="repeat" description="RCC1" evidence="3">
    <location>
        <begin position="149"/>
        <end position="202"/>
    </location>
</feature>
<dbReference type="SMART" id="SM00248">
    <property type="entry name" value="ANK"/>
    <property type="match status" value="2"/>
</dbReference>
<reference evidence="7" key="1">
    <citation type="submission" date="2022-11" db="UniProtKB">
        <authorList>
            <consortium name="WormBaseParasite"/>
        </authorList>
    </citation>
    <scope>IDENTIFICATION</scope>
</reference>
<dbReference type="Gene3D" id="3.30.710.10">
    <property type="entry name" value="Potassium Channel Kv1.1, Chain A"/>
    <property type="match status" value="2"/>
</dbReference>
<dbReference type="InterPro" id="IPR000210">
    <property type="entry name" value="BTB/POZ_dom"/>
</dbReference>
<dbReference type="SMART" id="SM00225">
    <property type="entry name" value="BTB"/>
    <property type="match status" value="2"/>
</dbReference>
<evidence type="ECO:0000313" key="7">
    <source>
        <dbReference type="WBParaSite" id="PSAMB.scaffold2467size23058.g17940.t1"/>
    </source>
</evidence>
<keyword evidence="6" id="KW-1185">Reference proteome</keyword>
<feature type="repeat" description="RCC1" evidence="3">
    <location>
        <begin position="253"/>
        <end position="305"/>
    </location>
</feature>
<organism evidence="6 7">
    <name type="scientific">Plectus sambesii</name>
    <dbReference type="NCBI Taxonomy" id="2011161"/>
    <lineage>
        <taxon>Eukaryota</taxon>
        <taxon>Metazoa</taxon>
        <taxon>Ecdysozoa</taxon>
        <taxon>Nematoda</taxon>
        <taxon>Chromadorea</taxon>
        <taxon>Plectida</taxon>
        <taxon>Plectina</taxon>
        <taxon>Plectoidea</taxon>
        <taxon>Plectidae</taxon>
        <taxon>Plectus</taxon>
    </lineage>
</organism>